<organism evidence="1 2">
    <name type="scientific">Nocardioides acrostichi</name>
    <dbReference type="NCBI Taxonomy" id="2784339"/>
    <lineage>
        <taxon>Bacteria</taxon>
        <taxon>Bacillati</taxon>
        <taxon>Actinomycetota</taxon>
        <taxon>Actinomycetes</taxon>
        <taxon>Propionibacteriales</taxon>
        <taxon>Nocardioidaceae</taxon>
        <taxon>Nocardioides</taxon>
    </lineage>
</organism>
<dbReference type="EMBL" id="JADIVZ010000017">
    <property type="protein sequence ID" value="MBF4163907.1"/>
    <property type="molecule type" value="Genomic_DNA"/>
</dbReference>
<proteinExistence type="predicted"/>
<dbReference type="Proteomes" id="UP000656804">
    <property type="component" value="Unassembled WGS sequence"/>
</dbReference>
<name>A0A930V4X0_9ACTN</name>
<gene>
    <name evidence="1" type="ORF">ISG29_19725</name>
</gene>
<protein>
    <submittedName>
        <fullName evidence="1">Uncharacterized protein</fullName>
    </submittedName>
</protein>
<evidence type="ECO:0000313" key="1">
    <source>
        <dbReference type="EMBL" id="MBF4163907.1"/>
    </source>
</evidence>
<reference evidence="1" key="1">
    <citation type="submission" date="2020-11" db="EMBL/GenBank/DDBJ databases">
        <title>Nocardioides sp. CBS4Y-1, whole genome shotgun sequence.</title>
        <authorList>
            <person name="Tuo L."/>
        </authorList>
    </citation>
    <scope>NUCLEOTIDE SEQUENCE</scope>
    <source>
        <strain evidence="1">CBS4Y-1</strain>
    </source>
</reference>
<dbReference type="RefSeq" id="WP_194505172.1">
    <property type="nucleotide sequence ID" value="NZ_JADIVZ010000017.1"/>
</dbReference>
<evidence type="ECO:0000313" key="2">
    <source>
        <dbReference type="Proteomes" id="UP000656804"/>
    </source>
</evidence>
<comment type="caution">
    <text evidence="1">The sequence shown here is derived from an EMBL/GenBank/DDBJ whole genome shotgun (WGS) entry which is preliminary data.</text>
</comment>
<keyword evidence="2" id="KW-1185">Reference proteome</keyword>
<sequence>MNASSDGLGPEEYLAKVLKVLEHPEDLLRAIRAASDRDELLDEICGLLDVDQFVATLLLQMPAESLSSYRRSEVATKIAHMYEAGHSGSQ</sequence>
<accession>A0A930V4X0</accession>
<dbReference type="AlphaFoldDB" id="A0A930V4X0"/>